<feature type="region of interest" description="Disordered" evidence="2">
    <location>
        <begin position="121"/>
        <end position="145"/>
    </location>
</feature>
<comment type="caution">
    <text evidence="3">The sequence shown here is derived from an EMBL/GenBank/DDBJ whole genome shotgun (WGS) entry which is preliminary data.</text>
</comment>
<organism evidence="3 5">
    <name type="scientific">Candidatus Iainarchaeum sp</name>
    <dbReference type="NCBI Taxonomy" id="3101447"/>
    <lineage>
        <taxon>Archaea</taxon>
        <taxon>Candidatus Iainarchaeota</taxon>
        <taxon>Candidatus Iainarchaeia</taxon>
        <taxon>Candidatus Iainarchaeales</taxon>
        <taxon>Candidatus Iainarchaeaceae</taxon>
        <taxon>Candidatus Iainarchaeum</taxon>
    </lineage>
</organism>
<feature type="coiled-coil region" evidence="1">
    <location>
        <begin position="155"/>
        <end position="220"/>
    </location>
</feature>
<dbReference type="AlphaFoldDB" id="A0A7J4JJ95"/>
<accession>A0A7J4JJ95</accession>
<dbReference type="Proteomes" id="UP000678237">
    <property type="component" value="Unassembled WGS sequence"/>
</dbReference>
<evidence type="ECO:0000313" key="3">
    <source>
        <dbReference type="EMBL" id="HIH16007.1"/>
    </source>
</evidence>
<name>A0A7J4JJ95_9ARCH</name>
<sequence>MDSKHAILLDSVKKLVGLGISDQEIVANLRQVNVSEQDARALLAEARGGKPVAREPLAARPVAEPLEEDVTESEGVFGEVAGGWEDEKEEAPEPKAKPVEAPPVREPVSMQKAFGFFGKKARVEPSPQQPVAASGQPERKPDREHLWDSGILTAVDARLDEMKRLKQELDAVLDAKIAEALKRESTKVSVLLESQRTLMLSKVQAEFESNRRQLQEILDQKLLEIRKTNELTQENVSRIQAQRQLSEQLSKDLAANIRLLEESKAKWFAETNNELQRAELRFNEFLKTAEQRLNQLEARISKTLEVEGHISEGFMNDVKLRVDDMVSGKSAELDQLLKKKMRELDQSQAVAALDAVEKKLKDLADFRESLRKDVERDFDSIYKARINQYNKQVKEKLDEVDASLAELKKAQK</sequence>
<proteinExistence type="predicted"/>
<dbReference type="EMBL" id="JAGVWE010000002">
    <property type="protein sequence ID" value="MBS3062339.1"/>
    <property type="molecule type" value="Genomic_DNA"/>
</dbReference>
<dbReference type="EMBL" id="DUGH01000028">
    <property type="protein sequence ID" value="HIH16007.1"/>
    <property type="molecule type" value="Genomic_DNA"/>
</dbReference>
<evidence type="ECO:0000256" key="1">
    <source>
        <dbReference type="SAM" id="Coils"/>
    </source>
</evidence>
<protein>
    <submittedName>
        <fullName evidence="3">Uncharacterized protein</fullName>
    </submittedName>
</protein>
<reference evidence="4" key="2">
    <citation type="submission" date="2021-03" db="EMBL/GenBank/DDBJ databases">
        <authorList>
            <person name="Jaffe A."/>
        </authorList>
    </citation>
    <scope>NUCLEOTIDE SEQUENCE</scope>
    <source>
        <strain evidence="4">RIFCSPLOWO2_01_FULL_58_19</strain>
    </source>
</reference>
<keyword evidence="1" id="KW-0175">Coiled coil</keyword>
<evidence type="ECO:0000256" key="2">
    <source>
        <dbReference type="SAM" id="MobiDB-lite"/>
    </source>
</evidence>
<dbReference type="Proteomes" id="UP000564964">
    <property type="component" value="Unassembled WGS sequence"/>
</dbReference>
<reference evidence="4" key="3">
    <citation type="submission" date="2021-05" db="EMBL/GenBank/DDBJ databases">
        <title>Protein family content uncovers lineage relationships and bacterial pathway maintenance mechanisms in DPANN archaea.</title>
        <authorList>
            <person name="Castelle C.J."/>
            <person name="Meheust R."/>
            <person name="Jaffe A.L."/>
            <person name="Seitz K."/>
            <person name="Gong X."/>
            <person name="Baker B.J."/>
            <person name="Banfield J.F."/>
        </authorList>
    </citation>
    <scope>NUCLEOTIDE SEQUENCE</scope>
    <source>
        <strain evidence="4">RIFCSPLOWO2_01_FULL_58_19</strain>
    </source>
</reference>
<feature type="coiled-coil region" evidence="1">
    <location>
        <begin position="268"/>
        <end position="306"/>
    </location>
</feature>
<evidence type="ECO:0000313" key="5">
    <source>
        <dbReference type="Proteomes" id="UP000564964"/>
    </source>
</evidence>
<evidence type="ECO:0000313" key="4">
    <source>
        <dbReference type="EMBL" id="MBS3062339.1"/>
    </source>
</evidence>
<gene>
    <name evidence="3" type="ORF">HA252_01230</name>
    <name evidence="4" type="ORF">J4203_00565</name>
</gene>
<feature type="coiled-coil region" evidence="1">
    <location>
        <begin position="353"/>
        <end position="410"/>
    </location>
</feature>
<feature type="region of interest" description="Disordered" evidence="2">
    <location>
        <begin position="55"/>
        <end position="102"/>
    </location>
</feature>
<reference evidence="3" key="1">
    <citation type="journal article" date="2020" name="bioRxiv">
        <title>A rank-normalized archaeal taxonomy based on genome phylogeny resolves widespread incomplete and uneven classifications.</title>
        <authorList>
            <person name="Rinke C."/>
            <person name="Chuvochina M."/>
            <person name="Mussig A.J."/>
            <person name="Chaumeil P.-A."/>
            <person name="Waite D.W."/>
            <person name="Whitman W.B."/>
            <person name="Parks D.H."/>
            <person name="Hugenholtz P."/>
        </authorList>
    </citation>
    <scope>NUCLEOTIDE SEQUENCE</scope>
    <source>
        <strain evidence="3">UBA10219</strain>
    </source>
</reference>